<reference evidence="2" key="1">
    <citation type="submission" date="2016-10" db="EMBL/GenBank/DDBJ databases">
        <authorList>
            <person name="Varghese N."/>
            <person name="Submissions S."/>
        </authorList>
    </citation>
    <scope>NUCLEOTIDE SEQUENCE [LARGE SCALE GENOMIC DNA]</scope>
    <source>
        <strain evidence="2">DSM 5918</strain>
    </source>
</reference>
<dbReference type="Proteomes" id="UP000198635">
    <property type="component" value="Unassembled WGS sequence"/>
</dbReference>
<dbReference type="RefSeq" id="WP_092379197.1">
    <property type="nucleotide sequence ID" value="NZ_FORX01000026.1"/>
</dbReference>
<proteinExistence type="predicted"/>
<dbReference type="AlphaFoldDB" id="A0A1I3ZRD5"/>
<dbReference type="EMBL" id="FORX01000026">
    <property type="protein sequence ID" value="SFK46655.1"/>
    <property type="molecule type" value="Genomic_DNA"/>
</dbReference>
<dbReference type="OrthoDB" id="5432020at2"/>
<dbReference type="InterPro" id="IPR027396">
    <property type="entry name" value="DsrEFH-like"/>
</dbReference>
<sequence length="112" mass="12511">MKVVFHLDLDEEKVLRIALTNMENLRAAKPGARINLLVNGPAVKFFRKNGEDEFLTRIKNLIQSEVTVFVCQNALRAFEIPEEDLCPGCETVPAGVVALIKLQQQGCAYIKP</sequence>
<protein>
    <submittedName>
        <fullName evidence="1">Uncharacterized protein</fullName>
    </submittedName>
</protein>
<dbReference type="Pfam" id="PF02635">
    <property type="entry name" value="DsrE"/>
    <property type="match status" value="1"/>
</dbReference>
<keyword evidence="2" id="KW-1185">Reference proteome</keyword>
<dbReference type="PANTHER" id="PTHR37691:SF1">
    <property type="entry name" value="BLR3518 PROTEIN"/>
    <property type="match status" value="1"/>
</dbReference>
<evidence type="ECO:0000313" key="1">
    <source>
        <dbReference type="EMBL" id="SFK46655.1"/>
    </source>
</evidence>
<organism evidence="1 2">
    <name type="scientific">Desulfomicrobium apsheronum</name>
    <dbReference type="NCBI Taxonomy" id="52560"/>
    <lineage>
        <taxon>Bacteria</taxon>
        <taxon>Pseudomonadati</taxon>
        <taxon>Thermodesulfobacteriota</taxon>
        <taxon>Desulfovibrionia</taxon>
        <taxon>Desulfovibrionales</taxon>
        <taxon>Desulfomicrobiaceae</taxon>
        <taxon>Desulfomicrobium</taxon>
    </lineage>
</organism>
<dbReference type="PANTHER" id="PTHR37691">
    <property type="entry name" value="BLR3518 PROTEIN"/>
    <property type="match status" value="1"/>
</dbReference>
<dbReference type="SUPFAM" id="SSF75169">
    <property type="entry name" value="DsrEFH-like"/>
    <property type="match status" value="1"/>
</dbReference>
<gene>
    <name evidence="1" type="ORF">SAMN04488082_12637</name>
</gene>
<evidence type="ECO:0000313" key="2">
    <source>
        <dbReference type="Proteomes" id="UP000198635"/>
    </source>
</evidence>
<dbReference type="InterPro" id="IPR003787">
    <property type="entry name" value="Sulphur_relay_DsrE/F-like"/>
</dbReference>
<name>A0A1I3ZRD5_9BACT</name>
<accession>A0A1I3ZRD5</accession>
<dbReference type="Gene3D" id="3.40.1260.10">
    <property type="entry name" value="DsrEFH-like"/>
    <property type="match status" value="1"/>
</dbReference>
<dbReference type="STRING" id="52560.SAMN04488082_12637"/>